<evidence type="ECO:0000313" key="3">
    <source>
        <dbReference type="Proteomes" id="UP000198796"/>
    </source>
</evidence>
<protein>
    <recommendedName>
        <fullName evidence="1">DUF6314 domain-containing protein</fullName>
    </recommendedName>
</protein>
<dbReference type="STRING" id="871651.SAMN05421688_0678"/>
<keyword evidence="3" id="KW-1185">Reference proteome</keyword>
<reference evidence="2 3" key="1">
    <citation type="submission" date="2016-10" db="EMBL/GenBank/DDBJ databases">
        <authorList>
            <person name="de Groot N.N."/>
        </authorList>
    </citation>
    <scope>NUCLEOTIDE SEQUENCE [LARGE SCALE GENOMIC DNA]</scope>
    <source>
        <strain evidence="2 3">DSM 29316</strain>
    </source>
</reference>
<dbReference type="Proteomes" id="UP000198796">
    <property type="component" value="Unassembled WGS sequence"/>
</dbReference>
<dbReference type="AlphaFoldDB" id="A0A1I0VIM6"/>
<accession>A0A1I0VIM6</accession>
<name>A0A1I0VIM6_9RHOB</name>
<evidence type="ECO:0000313" key="2">
    <source>
        <dbReference type="EMBL" id="SFA76224.1"/>
    </source>
</evidence>
<dbReference type="Pfam" id="PF19834">
    <property type="entry name" value="DUF6314"/>
    <property type="match status" value="1"/>
</dbReference>
<dbReference type="OrthoDB" id="7351979at2"/>
<dbReference type="InterPro" id="IPR045632">
    <property type="entry name" value="DUF6314"/>
</dbReference>
<gene>
    <name evidence="2" type="ORF">SAMN05421688_0678</name>
</gene>
<dbReference type="EMBL" id="FOJU01000001">
    <property type="protein sequence ID" value="SFA76224.1"/>
    <property type="molecule type" value="Genomic_DNA"/>
</dbReference>
<proteinExistence type="predicted"/>
<dbReference type="RefSeq" id="WP_092060564.1">
    <property type="nucleotide sequence ID" value="NZ_FOJU01000001.1"/>
</dbReference>
<feature type="domain" description="DUF6314" evidence="1">
    <location>
        <begin position="17"/>
        <end position="144"/>
    </location>
</feature>
<sequence>MGIQLAERNGLRTLYELEGKWRLARVILQRDGTQAHFIGTAAFLRNQDGLDYSETGKLHMPGQAAMKAERRYEYRQRGSAVEVFYPDGRPFHRFGLDDPYPYAAHLCGEDNYQVVYDFANLPNWTAEWHVRGPRKNYNLTSRYSLMD</sequence>
<evidence type="ECO:0000259" key="1">
    <source>
        <dbReference type="Pfam" id="PF19834"/>
    </source>
</evidence>
<organism evidence="2 3">
    <name type="scientific">Poseidonocella pacifica</name>
    <dbReference type="NCBI Taxonomy" id="871651"/>
    <lineage>
        <taxon>Bacteria</taxon>
        <taxon>Pseudomonadati</taxon>
        <taxon>Pseudomonadota</taxon>
        <taxon>Alphaproteobacteria</taxon>
        <taxon>Rhodobacterales</taxon>
        <taxon>Roseobacteraceae</taxon>
        <taxon>Poseidonocella</taxon>
    </lineage>
</organism>